<accession>A0ABP6SU78</accession>
<reference evidence="3" key="1">
    <citation type="journal article" date="2019" name="Int. J. Syst. Evol. Microbiol.">
        <title>The Global Catalogue of Microorganisms (GCM) 10K type strain sequencing project: providing services to taxonomists for standard genome sequencing and annotation.</title>
        <authorList>
            <consortium name="The Broad Institute Genomics Platform"/>
            <consortium name="The Broad Institute Genome Sequencing Center for Infectious Disease"/>
            <person name="Wu L."/>
            <person name="Ma J."/>
        </authorList>
    </citation>
    <scope>NUCLEOTIDE SEQUENCE [LARGE SCALE GENOMIC DNA]</scope>
    <source>
        <strain evidence="3">JCM 9458</strain>
    </source>
</reference>
<dbReference type="InterPro" id="IPR039569">
    <property type="entry name" value="FAS1-like_DH_region"/>
</dbReference>
<evidence type="ECO:0000313" key="3">
    <source>
        <dbReference type="Proteomes" id="UP001501676"/>
    </source>
</evidence>
<dbReference type="RefSeq" id="WP_345727426.1">
    <property type="nucleotide sequence ID" value="NZ_BAAAYN010000011.1"/>
</dbReference>
<protein>
    <submittedName>
        <fullName evidence="2">MaoC family dehydratase N-terminal domain-containing protein</fullName>
    </submittedName>
</protein>
<feature type="domain" description="FAS1-like dehydratase" evidence="1">
    <location>
        <begin position="37"/>
        <end position="129"/>
    </location>
</feature>
<proteinExistence type="predicted"/>
<dbReference type="InterPro" id="IPR029069">
    <property type="entry name" value="HotDog_dom_sf"/>
</dbReference>
<keyword evidence="3" id="KW-1185">Reference proteome</keyword>
<dbReference type="Gene3D" id="3.10.129.10">
    <property type="entry name" value="Hotdog Thioesterase"/>
    <property type="match status" value="2"/>
</dbReference>
<organism evidence="2 3">
    <name type="scientific">Cryptosporangium minutisporangium</name>
    <dbReference type="NCBI Taxonomy" id="113569"/>
    <lineage>
        <taxon>Bacteria</taxon>
        <taxon>Bacillati</taxon>
        <taxon>Actinomycetota</taxon>
        <taxon>Actinomycetes</taxon>
        <taxon>Cryptosporangiales</taxon>
        <taxon>Cryptosporangiaceae</taxon>
        <taxon>Cryptosporangium</taxon>
    </lineage>
</organism>
<dbReference type="Proteomes" id="UP001501676">
    <property type="component" value="Unassembled WGS sequence"/>
</dbReference>
<gene>
    <name evidence="2" type="ORF">GCM10020369_16790</name>
</gene>
<sequence length="380" mass="42307">MTTETTREFPSINAQQVQDLRDMIGKPVRSDRPHISQLTPDAIRHYALGIGDRNPLWTDPAYAAAHDRPQLAPPSALLAMDKVFSGYVSGLPGIHAMYAGATFEFTRPLRVGDQLTGEATLAELIERPSRFAGRSWQQIYRVPFRDPDGELVCTGHSYCFRTERDSARENKKYEEIRVEWTPDQIAEIAQRYRDEEARRRGATPRYVEDVSVGDPLPPVTKGPYTATTAIAYLLGWGGLYVRAHGDAFDLFDRHPALGIPNEWGVPEPPERVHWDPDLARRVGVPGAYDYGPERVSWMGHVVTDWMGDDGFLQYLDVQVRRHNVLGELVTCDGVVTAVDQATGSVEVSLNAVNQDGHESARGSARVVLPQRPADDGHPTS</sequence>
<name>A0ABP6SU78_9ACTN</name>
<evidence type="ECO:0000313" key="2">
    <source>
        <dbReference type="EMBL" id="GAA3384999.1"/>
    </source>
</evidence>
<evidence type="ECO:0000259" key="1">
    <source>
        <dbReference type="Pfam" id="PF13452"/>
    </source>
</evidence>
<comment type="caution">
    <text evidence="2">The sequence shown here is derived from an EMBL/GenBank/DDBJ whole genome shotgun (WGS) entry which is preliminary data.</text>
</comment>
<dbReference type="Pfam" id="PF13452">
    <property type="entry name" value="FAS1_DH_region"/>
    <property type="match status" value="1"/>
</dbReference>
<dbReference type="SUPFAM" id="SSF54637">
    <property type="entry name" value="Thioesterase/thiol ester dehydrase-isomerase"/>
    <property type="match status" value="2"/>
</dbReference>
<dbReference type="EMBL" id="BAAAYN010000011">
    <property type="protein sequence ID" value="GAA3384999.1"/>
    <property type="molecule type" value="Genomic_DNA"/>
</dbReference>